<dbReference type="EMBL" id="CP023702">
    <property type="protein sequence ID" value="QEU71121.1"/>
    <property type="molecule type" value="Genomic_DNA"/>
</dbReference>
<dbReference type="KEGG" id="snk:CP967_03345"/>
<proteinExistence type="predicted"/>
<dbReference type="Proteomes" id="UP000326178">
    <property type="component" value="Chromosome"/>
</dbReference>
<dbReference type="AlphaFoldDB" id="A0A5J6F4F5"/>
<accession>A0A5J6F4F5</accession>
<reference evidence="1 2" key="1">
    <citation type="submission" date="2017-09" db="EMBL/GenBank/DDBJ databases">
        <authorList>
            <person name="Lee N."/>
            <person name="Cho B.-K."/>
        </authorList>
    </citation>
    <scope>NUCLEOTIDE SEQUENCE [LARGE SCALE GENOMIC DNA]</scope>
    <source>
        <strain evidence="1 2">ATCC 12769</strain>
    </source>
</reference>
<organism evidence="1 2">
    <name type="scientific">Streptomyces nitrosporeus</name>
    <dbReference type="NCBI Taxonomy" id="28894"/>
    <lineage>
        <taxon>Bacteria</taxon>
        <taxon>Bacillati</taxon>
        <taxon>Actinomycetota</taxon>
        <taxon>Actinomycetes</taxon>
        <taxon>Kitasatosporales</taxon>
        <taxon>Streptomycetaceae</taxon>
        <taxon>Streptomyces</taxon>
    </lineage>
</organism>
<protein>
    <submittedName>
        <fullName evidence="1">Uncharacterized protein</fullName>
    </submittedName>
</protein>
<sequence>MQDATSFVWHDEKGRIYAVGKPEESVRDKVIPLVSKESHGVVEAVISEDEAKALPLTHRVDMESRSLVPLEQGHQSHQGHQG</sequence>
<name>A0A5J6F4F5_9ACTN</name>
<keyword evidence="2" id="KW-1185">Reference proteome</keyword>
<gene>
    <name evidence="1" type="ORF">CP967_03345</name>
</gene>
<evidence type="ECO:0000313" key="1">
    <source>
        <dbReference type="EMBL" id="QEU71121.1"/>
    </source>
</evidence>
<dbReference type="RefSeq" id="WP_150486483.1">
    <property type="nucleotide sequence ID" value="NZ_BMUV01000017.1"/>
</dbReference>
<evidence type="ECO:0000313" key="2">
    <source>
        <dbReference type="Proteomes" id="UP000326178"/>
    </source>
</evidence>